<sequence>MLSVFSRHALARAATSTRHTQAQAFTGIRSYSSENNDSKSGKREGAEALMNILSSSAGATQGGALNQSKDTATTTTSRSSEGASVTASGTNPLPKGAELILETLAKASQQQRAKNLASGNLINSRNTFGREGAQNQSGGIFGETQTATHNLHIHASMNNTILTLTDSAGDPITTQSAGSAGLKKAARAGPEAGYQAMTKLIEKVEEKNVQIQTLHVLLRGFGPGRDSAFRALRAKTAWDIKRISDTTPIPFNGCRPPKPRRL</sequence>
<dbReference type="GO" id="GO:0003735">
    <property type="term" value="F:structural constituent of ribosome"/>
    <property type="evidence" value="ECO:0007669"/>
    <property type="project" value="InterPro"/>
</dbReference>
<dbReference type="Gene3D" id="3.30.420.80">
    <property type="entry name" value="Ribosomal protein S11"/>
    <property type="match status" value="1"/>
</dbReference>
<feature type="compositionally biased region" description="Polar residues" evidence="4">
    <location>
        <begin position="58"/>
        <end position="91"/>
    </location>
</feature>
<comment type="similarity">
    <text evidence="1">Belongs to the universal ribosomal protein uS11 family.</text>
</comment>
<accession>A0A9P6FV86</accession>
<dbReference type="InterPro" id="IPR001971">
    <property type="entry name" value="Ribosomal_uS11"/>
</dbReference>
<keyword evidence="3" id="KW-0687">Ribonucleoprotein</keyword>
<evidence type="ECO:0008006" key="7">
    <source>
        <dbReference type="Google" id="ProtNLM"/>
    </source>
</evidence>
<evidence type="ECO:0000256" key="4">
    <source>
        <dbReference type="SAM" id="MobiDB-lite"/>
    </source>
</evidence>
<dbReference type="Pfam" id="PF00411">
    <property type="entry name" value="Ribosomal_S11"/>
    <property type="match status" value="1"/>
</dbReference>
<gene>
    <name evidence="5" type="ORF">BGW38_000175</name>
</gene>
<evidence type="ECO:0000256" key="3">
    <source>
        <dbReference type="ARBA" id="ARBA00023274"/>
    </source>
</evidence>
<comment type="caution">
    <text evidence="5">The sequence shown here is derived from an EMBL/GenBank/DDBJ whole genome shotgun (WGS) entry which is preliminary data.</text>
</comment>
<dbReference type="PANTHER" id="PTHR11759">
    <property type="entry name" value="40S RIBOSOMAL PROTEIN S14/30S RIBOSOMAL PROTEIN S11"/>
    <property type="match status" value="1"/>
</dbReference>
<dbReference type="EMBL" id="JAABOA010001041">
    <property type="protein sequence ID" value="KAF9582468.1"/>
    <property type="molecule type" value="Genomic_DNA"/>
</dbReference>
<evidence type="ECO:0000313" key="5">
    <source>
        <dbReference type="EMBL" id="KAF9582468.1"/>
    </source>
</evidence>
<feature type="region of interest" description="Disordered" evidence="4">
    <location>
        <begin position="58"/>
        <end position="93"/>
    </location>
</feature>
<dbReference type="HAMAP" id="MF_01310">
    <property type="entry name" value="Ribosomal_uS11"/>
    <property type="match status" value="1"/>
</dbReference>
<dbReference type="AlphaFoldDB" id="A0A9P6FV86"/>
<dbReference type="GO" id="GO:0006412">
    <property type="term" value="P:translation"/>
    <property type="evidence" value="ECO:0007669"/>
    <property type="project" value="InterPro"/>
</dbReference>
<proteinExistence type="inferred from homology"/>
<protein>
    <recommendedName>
        <fullName evidence="7">30S ribosomal protein S11</fullName>
    </recommendedName>
</protein>
<dbReference type="OrthoDB" id="1654884at2759"/>
<evidence type="ECO:0000256" key="2">
    <source>
        <dbReference type="ARBA" id="ARBA00022980"/>
    </source>
</evidence>
<keyword evidence="2" id="KW-0689">Ribosomal protein</keyword>
<evidence type="ECO:0000313" key="6">
    <source>
        <dbReference type="Proteomes" id="UP000780801"/>
    </source>
</evidence>
<organism evidence="5 6">
    <name type="scientific">Lunasporangiospora selenospora</name>
    <dbReference type="NCBI Taxonomy" id="979761"/>
    <lineage>
        <taxon>Eukaryota</taxon>
        <taxon>Fungi</taxon>
        <taxon>Fungi incertae sedis</taxon>
        <taxon>Mucoromycota</taxon>
        <taxon>Mortierellomycotina</taxon>
        <taxon>Mortierellomycetes</taxon>
        <taxon>Mortierellales</taxon>
        <taxon>Mortierellaceae</taxon>
        <taxon>Lunasporangiospora</taxon>
    </lineage>
</organism>
<dbReference type="SUPFAM" id="SSF53137">
    <property type="entry name" value="Translational machinery components"/>
    <property type="match status" value="1"/>
</dbReference>
<reference evidence="5" key="1">
    <citation type="journal article" date="2020" name="Fungal Divers.">
        <title>Resolving the Mortierellaceae phylogeny through synthesis of multi-gene phylogenetics and phylogenomics.</title>
        <authorList>
            <person name="Vandepol N."/>
            <person name="Liber J."/>
            <person name="Desiro A."/>
            <person name="Na H."/>
            <person name="Kennedy M."/>
            <person name="Barry K."/>
            <person name="Grigoriev I.V."/>
            <person name="Miller A.N."/>
            <person name="O'Donnell K."/>
            <person name="Stajich J.E."/>
            <person name="Bonito G."/>
        </authorList>
    </citation>
    <scope>NUCLEOTIDE SEQUENCE</scope>
    <source>
        <strain evidence="5">KOD1015</strain>
    </source>
</reference>
<dbReference type="GO" id="GO:0005840">
    <property type="term" value="C:ribosome"/>
    <property type="evidence" value="ECO:0007669"/>
    <property type="project" value="UniProtKB-KW"/>
</dbReference>
<dbReference type="GO" id="GO:1990904">
    <property type="term" value="C:ribonucleoprotein complex"/>
    <property type="evidence" value="ECO:0007669"/>
    <property type="project" value="UniProtKB-KW"/>
</dbReference>
<dbReference type="InterPro" id="IPR036967">
    <property type="entry name" value="Ribosomal_uS11_sf"/>
</dbReference>
<evidence type="ECO:0000256" key="1">
    <source>
        <dbReference type="ARBA" id="ARBA00006194"/>
    </source>
</evidence>
<name>A0A9P6FV86_9FUNG</name>
<keyword evidence="6" id="KW-1185">Reference proteome</keyword>
<dbReference type="Proteomes" id="UP000780801">
    <property type="component" value="Unassembled WGS sequence"/>
</dbReference>